<evidence type="ECO:0000313" key="3">
    <source>
        <dbReference type="Proteomes" id="UP001168990"/>
    </source>
</evidence>
<feature type="region of interest" description="Disordered" evidence="1">
    <location>
        <begin position="131"/>
        <end position="167"/>
    </location>
</feature>
<feature type="non-terminal residue" evidence="2">
    <location>
        <position position="301"/>
    </location>
</feature>
<reference evidence="2" key="2">
    <citation type="submission" date="2023-03" db="EMBL/GenBank/DDBJ databases">
        <authorList>
            <person name="Inwood S.N."/>
            <person name="Skelly J.G."/>
            <person name="Guhlin J."/>
            <person name="Harrop T.W.R."/>
            <person name="Goldson S.G."/>
            <person name="Dearden P.K."/>
        </authorList>
    </citation>
    <scope>NUCLEOTIDE SEQUENCE</scope>
    <source>
        <strain evidence="2">Irish</strain>
        <tissue evidence="2">Whole body</tissue>
    </source>
</reference>
<organism evidence="2 3">
    <name type="scientific">Microctonus aethiopoides</name>
    <dbReference type="NCBI Taxonomy" id="144406"/>
    <lineage>
        <taxon>Eukaryota</taxon>
        <taxon>Metazoa</taxon>
        <taxon>Ecdysozoa</taxon>
        <taxon>Arthropoda</taxon>
        <taxon>Hexapoda</taxon>
        <taxon>Insecta</taxon>
        <taxon>Pterygota</taxon>
        <taxon>Neoptera</taxon>
        <taxon>Endopterygota</taxon>
        <taxon>Hymenoptera</taxon>
        <taxon>Apocrita</taxon>
        <taxon>Ichneumonoidea</taxon>
        <taxon>Braconidae</taxon>
        <taxon>Euphorinae</taxon>
        <taxon>Microctonus</taxon>
    </lineage>
</organism>
<dbReference type="Proteomes" id="UP001168990">
    <property type="component" value="Unassembled WGS sequence"/>
</dbReference>
<feature type="region of interest" description="Disordered" evidence="1">
    <location>
        <begin position="199"/>
        <end position="220"/>
    </location>
</feature>
<feature type="region of interest" description="Disordered" evidence="1">
    <location>
        <begin position="233"/>
        <end position="301"/>
    </location>
</feature>
<evidence type="ECO:0000313" key="2">
    <source>
        <dbReference type="EMBL" id="KAK0169219.1"/>
    </source>
</evidence>
<accession>A0AA39FH35</accession>
<evidence type="ECO:0000256" key="1">
    <source>
        <dbReference type="SAM" id="MobiDB-lite"/>
    </source>
</evidence>
<feature type="compositionally biased region" description="Low complexity" evidence="1">
    <location>
        <begin position="256"/>
        <end position="273"/>
    </location>
</feature>
<keyword evidence="3" id="KW-1185">Reference proteome</keyword>
<protein>
    <submittedName>
        <fullName evidence="2">Uncharacterized protein</fullName>
    </submittedName>
</protein>
<sequence length="301" mass="34317">NNLREGYIEQINLPKGIYAGKSIVSNNNGRAYIFAINTREDDVTVEVPVVPLFPFETSDDENKNEPKNAPLSTINARDRVEKVIIIKKLIKRKRGRSRKKRTHKPHTNLPNIVLTFDSTDSNTDKYNLIKKKPRIKSDSENTDNDNYDTSDSETSENTTSDSDDTPHYVEKIQKGTEKKNQIKQTEDCHVKLDHSYAADRNKTHTLQHSPPYSSDKKTSKKIRIISESEVESINVDSNNDNEHILALKTPLPPSHSSSETETASENENNNRESYPQRTASINNNVEEQSLPIKPRNPVRWP</sequence>
<feature type="compositionally biased region" description="Acidic residues" evidence="1">
    <location>
        <begin position="140"/>
        <end position="154"/>
    </location>
</feature>
<dbReference type="AlphaFoldDB" id="A0AA39FH35"/>
<feature type="compositionally biased region" description="Polar residues" evidence="1">
    <location>
        <begin position="275"/>
        <end position="287"/>
    </location>
</feature>
<feature type="region of interest" description="Disordered" evidence="1">
    <location>
        <begin position="92"/>
        <end position="116"/>
    </location>
</feature>
<dbReference type="EMBL" id="JAQQBS010000955">
    <property type="protein sequence ID" value="KAK0169219.1"/>
    <property type="molecule type" value="Genomic_DNA"/>
</dbReference>
<comment type="caution">
    <text evidence="2">The sequence shown here is derived from an EMBL/GenBank/DDBJ whole genome shotgun (WGS) entry which is preliminary data.</text>
</comment>
<gene>
    <name evidence="2" type="ORF">PV328_012327</name>
</gene>
<feature type="compositionally biased region" description="Basic residues" evidence="1">
    <location>
        <begin position="92"/>
        <end position="106"/>
    </location>
</feature>
<name>A0AA39FH35_9HYME</name>
<reference evidence="2" key="1">
    <citation type="journal article" date="2023" name="bioRxiv">
        <title>Scaffold-level genome assemblies of two parasitoid biocontrol wasps reveal the parthenogenesis mechanism and an associated novel virus.</title>
        <authorList>
            <person name="Inwood S."/>
            <person name="Skelly J."/>
            <person name="Guhlin J."/>
            <person name="Harrop T."/>
            <person name="Goldson S."/>
            <person name="Dearden P."/>
        </authorList>
    </citation>
    <scope>NUCLEOTIDE SEQUENCE</scope>
    <source>
        <strain evidence="2">Irish</strain>
        <tissue evidence="2">Whole body</tissue>
    </source>
</reference>
<proteinExistence type="predicted"/>